<dbReference type="SUPFAM" id="SSF51430">
    <property type="entry name" value="NAD(P)-linked oxidoreductase"/>
    <property type="match status" value="1"/>
</dbReference>
<dbReference type="InterPro" id="IPR036812">
    <property type="entry name" value="NAD(P)_OxRdtase_dom_sf"/>
</dbReference>
<dbReference type="EMBL" id="BFAD01000015">
    <property type="protein sequence ID" value="GBE89182.1"/>
    <property type="molecule type" value="Genomic_DNA"/>
</dbReference>
<evidence type="ECO:0000256" key="1">
    <source>
        <dbReference type="ARBA" id="ARBA00004123"/>
    </source>
</evidence>
<dbReference type="InterPro" id="IPR036390">
    <property type="entry name" value="WH_DNA-bd_sf"/>
</dbReference>
<dbReference type="GO" id="GO:0043565">
    <property type="term" value="F:sequence-specific DNA binding"/>
    <property type="evidence" value="ECO:0007669"/>
    <property type="project" value="InterPro"/>
</dbReference>
<comment type="caution">
    <text evidence="7">The sequence shown here is derived from an EMBL/GenBank/DDBJ whole genome shotgun (WGS) entry which is preliminary data.</text>
</comment>
<name>A0A401H440_9APHY</name>
<dbReference type="STRING" id="139825.A0A401H440"/>
<dbReference type="GeneID" id="38786099"/>
<evidence type="ECO:0000256" key="2">
    <source>
        <dbReference type="ARBA" id="ARBA00023002"/>
    </source>
</evidence>
<dbReference type="InterPro" id="IPR000232">
    <property type="entry name" value="HSF_DNA-bd"/>
</dbReference>
<protein>
    <submittedName>
        <fullName evidence="7">Pyridoxal reductase</fullName>
    </submittedName>
</protein>
<dbReference type="InParanoid" id="A0A401H440"/>
<keyword evidence="8" id="KW-1185">Reference proteome</keyword>
<comment type="subcellular location">
    <subcellularLocation>
        <location evidence="1">Nucleus</location>
    </subcellularLocation>
</comment>
<proteinExistence type="inferred from homology"/>
<dbReference type="GO" id="GO:0016491">
    <property type="term" value="F:oxidoreductase activity"/>
    <property type="evidence" value="ECO:0007669"/>
    <property type="project" value="UniProtKB-KW"/>
</dbReference>
<keyword evidence="4" id="KW-0539">Nucleus</keyword>
<dbReference type="PANTHER" id="PTHR43625:SF40">
    <property type="entry name" value="ALDO-KETO REDUCTASE YAKC [NADP(+)]"/>
    <property type="match status" value="1"/>
</dbReference>
<evidence type="ECO:0000313" key="8">
    <source>
        <dbReference type="Proteomes" id="UP000287166"/>
    </source>
</evidence>
<dbReference type="Pfam" id="PF00447">
    <property type="entry name" value="HSF_DNA-bind"/>
    <property type="match status" value="1"/>
</dbReference>
<dbReference type="GO" id="GO:0003700">
    <property type="term" value="F:DNA-binding transcription factor activity"/>
    <property type="evidence" value="ECO:0007669"/>
    <property type="project" value="InterPro"/>
</dbReference>
<dbReference type="Pfam" id="PF00248">
    <property type="entry name" value="Aldo_ket_red"/>
    <property type="match status" value="1"/>
</dbReference>
<keyword evidence="3" id="KW-0238">DNA-binding</keyword>
<dbReference type="SMART" id="SM00415">
    <property type="entry name" value="HSF"/>
    <property type="match status" value="1"/>
</dbReference>
<evidence type="ECO:0000256" key="4">
    <source>
        <dbReference type="ARBA" id="ARBA00023242"/>
    </source>
</evidence>
<gene>
    <name evidence="7" type="ORF">SCP_1501900</name>
</gene>
<reference evidence="7 8" key="1">
    <citation type="journal article" date="2018" name="Sci. Rep.">
        <title>Genome sequence of the cauliflower mushroom Sparassis crispa (Hanabiratake) and its association with beneficial usage.</title>
        <authorList>
            <person name="Kiyama R."/>
            <person name="Furutani Y."/>
            <person name="Kawaguchi K."/>
            <person name="Nakanishi T."/>
        </authorList>
    </citation>
    <scope>NUCLEOTIDE SEQUENCE [LARGE SCALE GENOMIC DNA]</scope>
</reference>
<evidence type="ECO:0000313" key="7">
    <source>
        <dbReference type="EMBL" id="GBE89182.1"/>
    </source>
</evidence>
<sequence length="288" mass="32543">MIPRLMSGYTGRSTVSFSPGPTLMLAQVLNYERIAREVLSHWFKHQKFTSSVRQLSMYGFHKIPHLQQGVLRSDTTPKLNTSNVPTSAAVSQIYSPSSPVRQSLPTQCRCSGEFYGPEMSTANLELVARFFEKCSDYDRMFLSVKARQPEVLQLRRRLLMSARVRSRIASLSIWERPEDLKRGIDAINAALRGTNHLYLLESAHVDWNTPIEEVIAETLRRAHAVHPVVEIEISLRSYEVETNKVIATAQDLSVAIAAYSPLGRGFLTGSIKSRNDEERARPHMCRDG</sequence>
<dbReference type="InterPro" id="IPR050791">
    <property type="entry name" value="Aldo-Keto_reductase"/>
</dbReference>
<evidence type="ECO:0000256" key="3">
    <source>
        <dbReference type="ARBA" id="ARBA00023125"/>
    </source>
</evidence>
<dbReference type="GO" id="GO:0005634">
    <property type="term" value="C:nucleus"/>
    <property type="evidence" value="ECO:0007669"/>
    <property type="project" value="UniProtKB-SubCell"/>
</dbReference>
<dbReference type="SUPFAM" id="SSF46785">
    <property type="entry name" value="Winged helix' DNA-binding domain"/>
    <property type="match status" value="1"/>
</dbReference>
<dbReference type="Gene3D" id="3.20.20.100">
    <property type="entry name" value="NADP-dependent oxidoreductase domain"/>
    <property type="match status" value="1"/>
</dbReference>
<evidence type="ECO:0000256" key="5">
    <source>
        <dbReference type="RuleBase" id="RU004020"/>
    </source>
</evidence>
<dbReference type="RefSeq" id="XP_027620095.1">
    <property type="nucleotide sequence ID" value="XM_027764294.1"/>
</dbReference>
<dbReference type="Gene3D" id="1.10.10.10">
    <property type="entry name" value="Winged helix-like DNA-binding domain superfamily/Winged helix DNA-binding domain"/>
    <property type="match status" value="1"/>
</dbReference>
<dbReference type="PANTHER" id="PTHR43625">
    <property type="entry name" value="AFLATOXIN B1 ALDEHYDE REDUCTASE"/>
    <property type="match status" value="1"/>
</dbReference>
<feature type="domain" description="HSF-type DNA-binding" evidence="6">
    <location>
        <begin position="4"/>
        <end position="130"/>
    </location>
</feature>
<accession>A0A401H440</accession>
<dbReference type="GO" id="GO:0005737">
    <property type="term" value="C:cytoplasm"/>
    <property type="evidence" value="ECO:0007669"/>
    <property type="project" value="TreeGrafter"/>
</dbReference>
<organism evidence="7 8">
    <name type="scientific">Sparassis crispa</name>
    <dbReference type="NCBI Taxonomy" id="139825"/>
    <lineage>
        <taxon>Eukaryota</taxon>
        <taxon>Fungi</taxon>
        <taxon>Dikarya</taxon>
        <taxon>Basidiomycota</taxon>
        <taxon>Agaricomycotina</taxon>
        <taxon>Agaricomycetes</taxon>
        <taxon>Polyporales</taxon>
        <taxon>Sparassidaceae</taxon>
        <taxon>Sparassis</taxon>
    </lineage>
</organism>
<dbReference type="InterPro" id="IPR023210">
    <property type="entry name" value="NADP_OxRdtase_dom"/>
</dbReference>
<keyword evidence="2" id="KW-0560">Oxidoreductase</keyword>
<comment type="similarity">
    <text evidence="5">Belongs to the HSF family.</text>
</comment>
<dbReference type="InterPro" id="IPR036388">
    <property type="entry name" value="WH-like_DNA-bd_sf"/>
</dbReference>
<dbReference type="Proteomes" id="UP000287166">
    <property type="component" value="Unassembled WGS sequence"/>
</dbReference>
<dbReference type="AlphaFoldDB" id="A0A401H440"/>
<dbReference type="OrthoDB" id="37537at2759"/>
<evidence type="ECO:0000259" key="6">
    <source>
        <dbReference type="SMART" id="SM00415"/>
    </source>
</evidence>